<keyword evidence="3 5" id="KW-0378">Hydrolase</keyword>
<dbReference type="PROSITE" id="PS00138">
    <property type="entry name" value="SUBTILASE_SER"/>
    <property type="match status" value="1"/>
</dbReference>
<dbReference type="InterPro" id="IPR000209">
    <property type="entry name" value="Peptidase_S8/S53_dom"/>
</dbReference>
<feature type="signal peptide" evidence="7">
    <location>
        <begin position="1"/>
        <end position="31"/>
    </location>
</feature>
<dbReference type="InterPro" id="IPR036852">
    <property type="entry name" value="Peptidase_S8/S53_dom_sf"/>
</dbReference>
<accession>A0ABN3QNS9</accession>
<sequence>MSKASKSRRSLATPVIAITALSIGVALPAQALAQAQSSEQGTIRNAGAPGAVPGDYIVILKDTAKTRDKGVPAVARTLAGKHDGTVRRVFRSAVRGFSIRLDERQARRMAARSDVAFVEQNRTFTINAEPASWGLDRVDQRKLPLDKAYNPTATGKGVNAYVIDTGVRLTHSTFEGRATSGYDFVDDDGDATDCQGHGTHVAGTIAGKEYGLAKEANVVAVRVLGCEGSGSTEGVIAGVDWVTQNAKKPAVANMSLGGGASAALDDAVRKSVASGVTYALAAGNDNRDACGSSPARVPEAITVGATDARDARSSFSNFGACVDIFAPGSDITSAWATGDNASRSANGTSMASPHVAGAVALYLSANTAATPEQVAGALGTNATPGVVTNPGTGSPDKLLYVGA</sequence>
<proteinExistence type="inferred from homology"/>
<keyword evidence="4 5" id="KW-0720">Serine protease</keyword>
<evidence type="ECO:0008006" key="12">
    <source>
        <dbReference type="Google" id="ProtNLM"/>
    </source>
</evidence>
<dbReference type="Pfam" id="PF00082">
    <property type="entry name" value="Peptidase_S8"/>
    <property type="match status" value="1"/>
</dbReference>
<dbReference type="Proteomes" id="UP001501509">
    <property type="component" value="Unassembled WGS sequence"/>
</dbReference>
<dbReference type="Gene3D" id="3.30.70.80">
    <property type="entry name" value="Peptidase S8 propeptide/proteinase inhibitor I9"/>
    <property type="match status" value="1"/>
</dbReference>
<dbReference type="InterPro" id="IPR037045">
    <property type="entry name" value="S8pro/Inhibitor_I9_sf"/>
</dbReference>
<feature type="active site" description="Charge relay system" evidence="5">
    <location>
        <position position="349"/>
    </location>
</feature>
<keyword evidence="7" id="KW-0732">Signal</keyword>
<dbReference type="CDD" id="cd04077">
    <property type="entry name" value="Peptidases_S8_PCSK9_ProteinaseK_like"/>
    <property type="match status" value="1"/>
</dbReference>
<comment type="caution">
    <text evidence="10">The sequence shown here is derived from an EMBL/GenBank/DDBJ whole genome shotgun (WGS) entry which is preliminary data.</text>
</comment>
<organism evidence="10 11">
    <name type="scientific">Actinomadura fulvescens</name>
    <dbReference type="NCBI Taxonomy" id="46160"/>
    <lineage>
        <taxon>Bacteria</taxon>
        <taxon>Bacillati</taxon>
        <taxon>Actinomycetota</taxon>
        <taxon>Actinomycetes</taxon>
        <taxon>Streptosporangiales</taxon>
        <taxon>Thermomonosporaceae</taxon>
        <taxon>Actinomadura</taxon>
    </lineage>
</organism>
<name>A0ABN3QNS9_9ACTN</name>
<dbReference type="SUPFAM" id="SSF52743">
    <property type="entry name" value="Subtilisin-like"/>
    <property type="match status" value="1"/>
</dbReference>
<evidence type="ECO:0000313" key="11">
    <source>
        <dbReference type="Proteomes" id="UP001501509"/>
    </source>
</evidence>
<dbReference type="InterPro" id="IPR023827">
    <property type="entry name" value="Peptidase_S8_Asp-AS"/>
</dbReference>
<evidence type="ECO:0000256" key="2">
    <source>
        <dbReference type="ARBA" id="ARBA00022670"/>
    </source>
</evidence>
<evidence type="ECO:0000259" key="9">
    <source>
        <dbReference type="Pfam" id="PF05922"/>
    </source>
</evidence>
<dbReference type="EMBL" id="BAAATD010000015">
    <property type="protein sequence ID" value="GAA2630376.1"/>
    <property type="molecule type" value="Genomic_DNA"/>
</dbReference>
<dbReference type="InterPro" id="IPR015500">
    <property type="entry name" value="Peptidase_S8_subtilisin-rel"/>
</dbReference>
<evidence type="ECO:0000256" key="6">
    <source>
        <dbReference type="RuleBase" id="RU003355"/>
    </source>
</evidence>
<dbReference type="PANTHER" id="PTHR43806:SF11">
    <property type="entry name" value="CEREVISIN-RELATED"/>
    <property type="match status" value="1"/>
</dbReference>
<dbReference type="InterPro" id="IPR022398">
    <property type="entry name" value="Peptidase_S8_His-AS"/>
</dbReference>
<feature type="domain" description="Peptidase S8/S53" evidence="8">
    <location>
        <begin position="155"/>
        <end position="385"/>
    </location>
</feature>
<dbReference type="SUPFAM" id="SSF54897">
    <property type="entry name" value="Protease propeptides/inhibitors"/>
    <property type="match status" value="1"/>
</dbReference>
<feature type="domain" description="Inhibitor I9" evidence="9">
    <location>
        <begin position="56"/>
        <end position="125"/>
    </location>
</feature>
<dbReference type="PROSITE" id="PS00136">
    <property type="entry name" value="SUBTILASE_ASP"/>
    <property type="match status" value="1"/>
</dbReference>
<keyword evidence="2 5" id="KW-0645">Protease</keyword>
<dbReference type="PROSITE" id="PS51892">
    <property type="entry name" value="SUBTILASE"/>
    <property type="match status" value="1"/>
</dbReference>
<gene>
    <name evidence="10" type="ORF">GCM10010411_80210</name>
</gene>
<dbReference type="InterPro" id="IPR034193">
    <property type="entry name" value="PCSK9_ProteinaseK-like"/>
</dbReference>
<dbReference type="RefSeq" id="WP_344547735.1">
    <property type="nucleotide sequence ID" value="NZ_BAAATD010000015.1"/>
</dbReference>
<protein>
    <recommendedName>
        <fullName evidence="12">S8 family peptidase</fullName>
    </recommendedName>
</protein>
<dbReference type="PROSITE" id="PS00137">
    <property type="entry name" value="SUBTILASE_HIS"/>
    <property type="match status" value="1"/>
</dbReference>
<dbReference type="InterPro" id="IPR050131">
    <property type="entry name" value="Peptidase_S8_subtilisin-like"/>
</dbReference>
<evidence type="ECO:0000256" key="7">
    <source>
        <dbReference type="SAM" id="SignalP"/>
    </source>
</evidence>
<reference evidence="10 11" key="1">
    <citation type="journal article" date="2019" name="Int. J. Syst. Evol. Microbiol.">
        <title>The Global Catalogue of Microorganisms (GCM) 10K type strain sequencing project: providing services to taxonomists for standard genome sequencing and annotation.</title>
        <authorList>
            <consortium name="The Broad Institute Genomics Platform"/>
            <consortium name="The Broad Institute Genome Sequencing Center for Infectious Disease"/>
            <person name="Wu L."/>
            <person name="Ma J."/>
        </authorList>
    </citation>
    <scope>NUCLEOTIDE SEQUENCE [LARGE SCALE GENOMIC DNA]</scope>
    <source>
        <strain evidence="10 11">JCM 6833</strain>
    </source>
</reference>
<feature type="active site" description="Charge relay system" evidence="5">
    <location>
        <position position="164"/>
    </location>
</feature>
<dbReference type="InterPro" id="IPR010259">
    <property type="entry name" value="S8pro/Inhibitor_I9"/>
</dbReference>
<dbReference type="Gene3D" id="3.40.50.200">
    <property type="entry name" value="Peptidase S8/S53 domain"/>
    <property type="match status" value="1"/>
</dbReference>
<dbReference type="InterPro" id="IPR023828">
    <property type="entry name" value="Peptidase_S8_Ser-AS"/>
</dbReference>
<evidence type="ECO:0000256" key="1">
    <source>
        <dbReference type="ARBA" id="ARBA00011073"/>
    </source>
</evidence>
<dbReference type="Pfam" id="PF05922">
    <property type="entry name" value="Inhibitor_I9"/>
    <property type="match status" value="1"/>
</dbReference>
<dbReference type="PRINTS" id="PR00723">
    <property type="entry name" value="SUBTILISIN"/>
</dbReference>
<evidence type="ECO:0000256" key="4">
    <source>
        <dbReference type="ARBA" id="ARBA00022825"/>
    </source>
</evidence>
<keyword evidence="11" id="KW-1185">Reference proteome</keyword>
<feature type="chain" id="PRO_5047159350" description="S8 family peptidase" evidence="7">
    <location>
        <begin position="32"/>
        <end position="403"/>
    </location>
</feature>
<comment type="similarity">
    <text evidence="1 5 6">Belongs to the peptidase S8 family.</text>
</comment>
<evidence type="ECO:0000256" key="5">
    <source>
        <dbReference type="PROSITE-ProRule" id="PRU01240"/>
    </source>
</evidence>
<evidence type="ECO:0000313" key="10">
    <source>
        <dbReference type="EMBL" id="GAA2630376.1"/>
    </source>
</evidence>
<evidence type="ECO:0000259" key="8">
    <source>
        <dbReference type="Pfam" id="PF00082"/>
    </source>
</evidence>
<dbReference type="PANTHER" id="PTHR43806">
    <property type="entry name" value="PEPTIDASE S8"/>
    <property type="match status" value="1"/>
</dbReference>
<feature type="active site" description="Charge relay system" evidence="5">
    <location>
        <position position="197"/>
    </location>
</feature>
<evidence type="ECO:0000256" key="3">
    <source>
        <dbReference type="ARBA" id="ARBA00022801"/>
    </source>
</evidence>